<evidence type="ECO:0000313" key="2">
    <source>
        <dbReference type="EMBL" id="PNF38795.1"/>
    </source>
</evidence>
<keyword evidence="1" id="KW-0812">Transmembrane</keyword>
<dbReference type="STRING" id="105785.A0A2J7RD87"/>
<dbReference type="PANTHER" id="PTHR43313:SF50">
    <property type="entry name" value="GH26015P"/>
    <property type="match status" value="1"/>
</dbReference>
<dbReference type="OrthoDB" id="2102561at2759"/>
<evidence type="ECO:0008006" key="4">
    <source>
        <dbReference type="Google" id="ProtNLM"/>
    </source>
</evidence>
<protein>
    <recommendedName>
        <fullName evidence="4">D-beta-hydroxybutyrate dehydrogenase, mitochondrial</fullName>
    </recommendedName>
</protein>
<evidence type="ECO:0000313" key="3">
    <source>
        <dbReference type="Proteomes" id="UP000235965"/>
    </source>
</evidence>
<dbReference type="SUPFAM" id="SSF51735">
    <property type="entry name" value="NAD(P)-binding Rossmann-fold domains"/>
    <property type="match status" value="1"/>
</dbReference>
<dbReference type="PRINTS" id="PR00081">
    <property type="entry name" value="GDHRDH"/>
</dbReference>
<dbReference type="InterPro" id="IPR036291">
    <property type="entry name" value="NAD(P)-bd_dom_sf"/>
</dbReference>
<accession>A0A2J7RD87</accession>
<proteinExistence type="predicted"/>
<dbReference type="InterPro" id="IPR002347">
    <property type="entry name" value="SDR_fam"/>
</dbReference>
<name>A0A2J7RD87_9NEOP</name>
<dbReference type="AlphaFoldDB" id="A0A2J7RD87"/>
<dbReference type="GO" id="GO:0008202">
    <property type="term" value="P:steroid metabolic process"/>
    <property type="evidence" value="ECO:0007669"/>
    <property type="project" value="TreeGrafter"/>
</dbReference>
<dbReference type="InParanoid" id="A0A2J7RD87"/>
<dbReference type="Gene3D" id="3.40.50.720">
    <property type="entry name" value="NAD(P)-binding Rossmann-like Domain"/>
    <property type="match status" value="1"/>
</dbReference>
<dbReference type="EMBL" id="NEVH01005293">
    <property type="protein sequence ID" value="PNF38795.1"/>
    <property type="molecule type" value="Genomic_DNA"/>
</dbReference>
<organism evidence="2 3">
    <name type="scientific">Cryptotermes secundus</name>
    <dbReference type="NCBI Taxonomy" id="105785"/>
    <lineage>
        <taxon>Eukaryota</taxon>
        <taxon>Metazoa</taxon>
        <taxon>Ecdysozoa</taxon>
        <taxon>Arthropoda</taxon>
        <taxon>Hexapoda</taxon>
        <taxon>Insecta</taxon>
        <taxon>Pterygota</taxon>
        <taxon>Neoptera</taxon>
        <taxon>Polyneoptera</taxon>
        <taxon>Dictyoptera</taxon>
        <taxon>Blattodea</taxon>
        <taxon>Blattoidea</taxon>
        <taxon>Termitoidae</taxon>
        <taxon>Kalotermitidae</taxon>
        <taxon>Cryptotermitinae</taxon>
        <taxon>Cryptotermes</taxon>
    </lineage>
</organism>
<feature type="transmembrane region" description="Helical" evidence="1">
    <location>
        <begin position="46"/>
        <end position="64"/>
    </location>
</feature>
<sequence length="357" mass="40064">MGKNEELPWDLFDRCLLPVIFSHAAAVILSTILNSLYISQVSTFTLFLWFVVSSLGAVFFYHNLKVTAAGKTVLITDCTSKIGYAAARQLDDLGFTVFAGFQDKDKGSKSARKLKDESSGRLHTLQLDVTSEKEILAAAAYVKENLPHGTSGLWALVNSSTWAAFGEVEWIPFAVYKEATEVNLLSAIRITQVFLPLIRKTKGRVINIVSILGRIAAPLRSPYCTVKFGMEAFSDCLRLEMRRWGVDVIVVEPGDYTTGKTWFTDEVLLAQARHMWKSMSKEAQAEYGEDYFEQSVRSLETYTKGEEMDLTPVLRSLTDAACRTFPLPRYTSVTRSEKLQAFVADHLPRSVYDIIYT</sequence>
<reference evidence="2 3" key="1">
    <citation type="submission" date="2017-12" db="EMBL/GenBank/DDBJ databases">
        <title>Hemimetabolous genomes reveal molecular basis of termite eusociality.</title>
        <authorList>
            <person name="Harrison M.C."/>
            <person name="Jongepier E."/>
            <person name="Robertson H.M."/>
            <person name="Arning N."/>
            <person name="Bitard-Feildel T."/>
            <person name="Chao H."/>
            <person name="Childers C.P."/>
            <person name="Dinh H."/>
            <person name="Doddapaneni H."/>
            <person name="Dugan S."/>
            <person name="Gowin J."/>
            <person name="Greiner C."/>
            <person name="Han Y."/>
            <person name="Hu H."/>
            <person name="Hughes D.S.T."/>
            <person name="Huylmans A.-K."/>
            <person name="Kemena C."/>
            <person name="Kremer L.P.M."/>
            <person name="Lee S.L."/>
            <person name="Lopez-Ezquerra A."/>
            <person name="Mallet L."/>
            <person name="Monroy-Kuhn J.M."/>
            <person name="Moser A."/>
            <person name="Murali S.C."/>
            <person name="Muzny D.M."/>
            <person name="Otani S."/>
            <person name="Piulachs M.-D."/>
            <person name="Poelchau M."/>
            <person name="Qu J."/>
            <person name="Schaub F."/>
            <person name="Wada-Katsumata A."/>
            <person name="Worley K.C."/>
            <person name="Xie Q."/>
            <person name="Ylla G."/>
            <person name="Poulsen M."/>
            <person name="Gibbs R.A."/>
            <person name="Schal C."/>
            <person name="Richards S."/>
            <person name="Belles X."/>
            <person name="Korb J."/>
            <person name="Bornberg-Bauer E."/>
        </authorList>
    </citation>
    <scope>NUCLEOTIDE SEQUENCE [LARGE SCALE GENOMIC DNA]</scope>
    <source>
        <tissue evidence="2">Whole body</tissue>
    </source>
</reference>
<dbReference type="GO" id="GO:0016491">
    <property type="term" value="F:oxidoreductase activity"/>
    <property type="evidence" value="ECO:0007669"/>
    <property type="project" value="TreeGrafter"/>
</dbReference>
<dbReference type="FunCoup" id="A0A2J7RD87">
    <property type="interactions" value="27"/>
</dbReference>
<comment type="caution">
    <text evidence="2">The sequence shown here is derived from an EMBL/GenBank/DDBJ whole genome shotgun (WGS) entry which is preliminary data.</text>
</comment>
<keyword evidence="1" id="KW-1133">Transmembrane helix</keyword>
<dbReference type="PANTHER" id="PTHR43313">
    <property type="entry name" value="SHORT-CHAIN DEHYDROGENASE/REDUCTASE FAMILY 9C"/>
    <property type="match status" value="1"/>
</dbReference>
<gene>
    <name evidence="2" type="ORF">B7P43_G12028</name>
</gene>
<dbReference type="Pfam" id="PF00106">
    <property type="entry name" value="adh_short"/>
    <property type="match status" value="1"/>
</dbReference>
<evidence type="ECO:0000256" key="1">
    <source>
        <dbReference type="SAM" id="Phobius"/>
    </source>
</evidence>
<feature type="transmembrane region" description="Helical" evidence="1">
    <location>
        <begin position="20"/>
        <end position="39"/>
    </location>
</feature>
<keyword evidence="3" id="KW-1185">Reference proteome</keyword>
<dbReference type="Proteomes" id="UP000235965">
    <property type="component" value="Unassembled WGS sequence"/>
</dbReference>
<keyword evidence="1" id="KW-0472">Membrane</keyword>